<dbReference type="Proteomes" id="UP001500889">
    <property type="component" value="Chromosome A"/>
</dbReference>
<feature type="compositionally biased region" description="Low complexity" evidence="5">
    <location>
        <begin position="633"/>
        <end position="649"/>
    </location>
</feature>
<keyword evidence="6" id="KW-1133">Transmembrane helix</keyword>
<feature type="region of interest" description="Disordered" evidence="5">
    <location>
        <begin position="547"/>
        <end position="573"/>
    </location>
</feature>
<feature type="region of interest" description="Disordered" evidence="5">
    <location>
        <begin position="26"/>
        <end position="57"/>
    </location>
</feature>
<gene>
    <name evidence="8" type="ORF">DMAD_01009</name>
</gene>
<dbReference type="PANTHER" id="PTHR24251:SF28">
    <property type="entry name" value="NEUROPILIN AND TOLLOID-LIKE, ISOFORM B"/>
    <property type="match status" value="1"/>
</dbReference>
<dbReference type="PANTHER" id="PTHR24251">
    <property type="entry name" value="OVOCHYMASE-RELATED"/>
    <property type="match status" value="1"/>
</dbReference>
<evidence type="ECO:0000256" key="4">
    <source>
        <dbReference type="PROSITE-ProRule" id="PRU00124"/>
    </source>
</evidence>
<reference evidence="8 9" key="1">
    <citation type="submission" date="2024-02" db="EMBL/GenBank/DDBJ databases">
        <title>A chromosome-level genome assembly of Drosophila madeirensis, a fruit fly species endemic to Madeira island.</title>
        <authorList>
            <person name="Tomihara K."/>
            <person name="Llopart A."/>
            <person name="Yamamoto D."/>
        </authorList>
    </citation>
    <scope>NUCLEOTIDE SEQUENCE [LARGE SCALE GENOMIC DNA]</scope>
    <source>
        <strain evidence="8 9">RF1</strain>
    </source>
</reference>
<feature type="disulfide bond" evidence="4">
    <location>
        <begin position="460"/>
        <end position="472"/>
    </location>
</feature>
<name>A0AAU9G0R0_DROMD</name>
<keyword evidence="2 4" id="KW-1015">Disulfide bond</keyword>
<feature type="disulfide bond" evidence="4">
    <location>
        <begin position="467"/>
        <end position="485"/>
    </location>
</feature>
<dbReference type="InterPro" id="IPR002172">
    <property type="entry name" value="LDrepeatLR_classA_rpt"/>
</dbReference>
<feature type="compositionally biased region" description="Low complexity" evidence="5">
    <location>
        <begin position="47"/>
        <end position="57"/>
    </location>
</feature>
<dbReference type="PROSITE" id="PS01209">
    <property type="entry name" value="LDLRA_1"/>
    <property type="match status" value="1"/>
</dbReference>
<organism evidence="8 9">
    <name type="scientific">Drosophila madeirensis</name>
    <name type="common">Fruit fly</name>
    <dbReference type="NCBI Taxonomy" id="30013"/>
    <lineage>
        <taxon>Eukaryota</taxon>
        <taxon>Metazoa</taxon>
        <taxon>Ecdysozoa</taxon>
        <taxon>Arthropoda</taxon>
        <taxon>Hexapoda</taxon>
        <taxon>Insecta</taxon>
        <taxon>Pterygota</taxon>
        <taxon>Neoptera</taxon>
        <taxon>Endopterygota</taxon>
        <taxon>Diptera</taxon>
        <taxon>Brachycera</taxon>
        <taxon>Muscomorpha</taxon>
        <taxon>Ephydroidea</taxon>
        <taxon>Drosophilidae</taxon>
        <taxon>Drosophila</taxon>
        <taxon>Sophophora</taxon>
    </lineage>
</organism>
<evidence type="ECO:0000313" key="9">
    <source>
        <dbReference type="Proteomes" id="UP001500889"/>
    </source>
</evidence>
<feature type="compositionally biased region" description="Low complexity" evidence="5">
    <location>
        <begin position="880"/>
        <end position="894"/>
    </location>
</feature>
<evidence type="ECO:0000259" key="7">
    <source>
        <dbReference type="PROSITE" id="PS01180"/>
    </source>
</evidence>
<accession>A0AAU9G0R0</accession>
<evidence type="ECO:0000256" key="6">
    <source>
        <dbReference type="SAM" id="Phobius"/>
    </source>
</evidence>
<keyword evidence="6" id="KW-0472">Membrane</keyword>
<feature type="domain" description="CUB" evidence="7">
    <location>
        <begin position="207"/>
        <end position="322"/>
    </location>
</feature>
<evidence type="ECO:0000313" key="8">
    <source>
        <dbReference type="EMBL" id="BFG01194.1"/>
    </source>
</evidence>
<dbReference type="InterPro" id="IPR036055">
    <property type="entry name" value="LDL_receptor-like_sf"/>
</dbReference>
<dbReference type="InterPro" id="IPR023415">
    <property type="entry name" value="LDLR_class-A_CS"/>
</dbReference>
<keyword evidence="6" id="KW-0812">Transmembrane</keyword>
<dbReference type="SMART" id="SM00192">
    <property type="entry name" value="LDLa"/>
    <property type="match status" value="1"/>
</dbReference>
<keyword evidence="1" id="KW-0677">Repeat</keyword>
<feature type="region of interest" description="Disordered" evidence="5">
    <location>
        <begin position="69"/>
        <end position="105"/>
    </location>
</feature>
<evidence type="ECO:0000256" key="1">
    <source>
        <dbReference type="ARBA" id="ARBA00022737"/>
    </source>
</evidence>
<dbReference type="Pfam" id="PF00431">
    <property type="entry name" value="CUB"/>
    <property type="match status" value="2"/>
</dbReference>
<proteinExistence type="predicted"/>
<evidence type="ECO:0000256" key="5">
    <source>
        <dbReference type="SAM" id="MobiDB-lite"/>
    </source>
</evidence>
<dbReference type="CDD" id="cd00041">
    <property type="entry name" value="CUB"/>
    <property type="match status" value="2"/>
</dbReference>
<dbReference type="CDD" id="cd00112">
    <property type="entry name" value="LDLa"/>
    <property type="match status" value="1"/>
</dbReference>
<dbReference type="InterPro" id="IPR035914">
    <property type="entry name" value="Sperma_CUB_dom_sf"/>
</dbReference>
<dbReference type="AlphaFoldDB" id="A0AAU9G0R0"/>
<comment type="caution">
    <text evidence="3">Lacks conserved residue(s) required for the propagation of feature annotation.</text>
</comment>
<evidence type="ECO:0000256" key="3">
    <source>
        <dbReference type="PROSITE-ProRule" id="PRU00059"/>
    </source>
</evidence>
<feature type="disulfide bond" evidence="4">
    <location>
        <begin position="479"/>
        <end position="494"/>
    </location>
</feature>
<dbReference type="SUPFAM" id="SSF57424">
    <property type="entry name" value="LDL receptor-like module"/>
    <property type="match status" value="1"/>
</dbReference>
<feature type="compositionally biased region" description="Gly residues" evidence="5">
    <location>
        <begin position="858"/>
        <end position="868"/>
    </location>
</feature>
<feature type="region of interest" description="Disordered" evidence="5">
    <location>
        <begin position="716"/>
        <end position="832"/>
    </location>
</feature>
<dbReference type="FunFam" id="2.60.120.290:FF:000013">
    <property type="entry name" value="Membrane frizzled-related protein"/>
    <property type="match status" value="1"/>
</dbReference>
<feature type="compositionally biased region" description="Basic and acidic residues" evidence="5">
    <location>
        <begin position="547"/>
        <end position="566"/>
    </location>
</feature>
<dbReference type="SUPFAM" id="SSF49854">
    <property type="entry name" value="Spermadhesin, CUB domain"/>
    <property type="match status" value="2"/>
</dbReference>
<dbReference type="Gene3D" id="2.60.120.290">
    <property type="entry name" value="Spermadhesin, CUB domain"/>
    <property type="match status" value="2"/>
</dbReference>
<feature type="region of interest" description="Disordered" evidence="5">
    <location>
        <begin position="625"/>
        <end position="654"/>
    </location>
</feature>
<feature type="compositionally biased region" description="Basic and acidic residues" evidence="5">
    <location>
        <begin position="787"/>
        <end position="796"/>
    </location>
</feature>
<feature type="domain" description="CUB" evidence="7">
    <location>
        <begin position="335"/>
        <end position="453"/>
    </location>
</feature>
<protein>
    <recommendedName>
        <fullName evidence="7">CUB domain-containing protein</fullName>
    </recommendedName>
</protein>
<dbReference type="InterPro" id="IPR000859">
    <property type="entry name" value="CUB_dom"/>
</dbReference>
<keyword evidence="9" id="KW-1185">Reference proteome</keyword>
<feature type="compositionally biased region" description="Basic and acidic residues" evidence="5">
    <location>
        <begin position="193"/>
        <end position="203"/>
    </location>
</feature>
<sequence>MINIRIYCSPGFLCYVWRRATPWLREGEGDGNKTEAGKSSHKMRRPSSSSSSSNASSLIINKKQQLLEGKEQQQTLAEQRPRQKQKQQQQTKAVKEQRKQQQNQRLIPGPRCPLLLLLLLLMLLIVGQAVYAVAASASGSGAVTNGTDWMAVQSSSHAPDNVHSGHSALLEDEVLVEEEESKTLTISRPPRAGRGERQAEEDQVDRCRLFVEGDPTKNELYSPEYPNLYPKNINCTRVITAPKGQIIRLDFRNSFNIEAKEECKFDFLEIRDGQYGFSTLIGKYCGTDFPPEITSKERYLWLHFHSDETIEYTGFSAVYEYLDRNREAPSTDLNCTIEKDGYEGFINSTDVPADIREQVIRNKIALDCIWRIQVKENWKIFLKFLDFKLSKPNDCETNFLDIFPEQTVMPLRVKNFCGSAGESITAESNILHLRFYADQIAINSTFGILYTAFRDRGAACTEDEYDCEDATCISKDLECNGLDNCKFRWDEESCTGETAGQSEHVVIIVIVFGLILGGMVITFIVNCIRKIIRDQKIIREHIRESKESKLDEMGRNSKARSRENISRQKHSQTSLQILDDVSNRYYREAVPMSAQSSKADFKEKEHSILRRHPDMTQTSLCGIGTGIGDDGDSSSTTTATHQQQQQQQHQHQHEMMTKAAMSTAPVNACDMGCQTRESLFVNSPGLGPGAGFGGGSGIGSGSGNGGGIGIATLMRQKSSSSSLGGGSVAGAGMPPPPPRFFSTFGYEPAPHGQGSPSLPQSTPPPPVVGTLTRRSMQQQQQQQMHPESLELEERHSGRSHYGGLMATPTAKPPQEICHHHHQHQQQQQQQQQRMHHVHPAHQHPPSIAARIPAMGLQKGHGQGQGHGQGMCQTTILPGKQPHQQQHQQHQQQQQKNEESKVFIDIRNSAPDVIIMTSH</sequence>
<dbReference type="EMBL" id="AP029266">
    <property type="protein sequence ID" value="BFG01194.1"/>
    <property type="molecule type" value="Genomic_DNA"/>
</dbReference>
<feature type="compositionally biased region" description="Basic and acidic residues" evidence="5">
    <location>
        <begin position="26"/>
        <end position="38"/>
    </location>
</feature>
<feature type="region of interest" description="Disordered" evidence="5">
    <location>
        <begin position="856"/>
        <end position="898"/>
    </location>
</feature>
<dbReference type="PROSITE" id="PS50068">
    <property type="entry name" value="LDLRA_2"/>
    <property type="match status" value="1"/>
</dbReference>
<feature type="transmembrane region" description="Helical" evidence="6">
    <location>
        <begin position="505"/>
        <end position="528"/>
    </location>
</feature>
<feature type="transmembrane region" description="Helical" evidence="6">
    <location>
        <begin position="114"/>
        <end position="134"/>
    </location>
</feature>
<evidence type="ECO:0000256" key="2">
    <source>
        <dbReference type="ARBA" id="ARBA00023157"/>
    </source>
</evidence>
<dbReference type="PROSITE" id="PS01180">
    <property type="entry name" value="CUB"/>
    <property type="match status" value="2"/>
</dbReference>
<feature type="region of interest" description="Disordered" evidence="5">
    <location>
        <begin position="180"/>
        <end position="203"/>
    </location>
</feature>
<dbReference type="SMART" id="SM00042">
    <property type="entry name" value="CUB"/>
    <property type="match status" value="2"/>
</dbReference>